<evidence type="ECO:0000259" key="6">
    <source>
        <dbReference type="Pfam" id="PF01266"/>
    </source>
</evidence>
<dbReference type="STRING" id="5539.A0A3E2H374"/>
<evidence type="ECO:0000256" key="3">
    <source>
        <dbReference type="ARBA" id="ARBA00022630"/>
    </source>
</evidence>
<accession>A0A3E2H374</accession>
<dbReference type="GO" id="GO:0003884">
    <property type="term" value="F:D-amino-acid oxidase activity"/>
    <property type="evidence" value="ECO:0007669"/>
    <property type="project" value="InterPro"/>
</dbReference>
<proteinExistence type="inferred from homology"/>
<sequence length="346" mass="38387">MGKEAVVVIGAGVIGLSTALLLHESLPERFGITIVARELPGDESVDYATPWSGAHYRPIPDASPQGLREDSLAKKTYDHFKSYAKSNPDAGIRFMRGMDLLESPSQEYLKTVGHYADIDDFRVLSARELPYEVKWGATYTTWCANTPVYIEHLMRKFILKGGRIIRKSLENLDQAFTVKDNVRTVINCSGIGFDDPLCFIIRGQTCIVANEANETITRQNSDGTWTFVIPRPLHEGTIIGKTKEVRDQEASPRPETRQKLLEAGARAFPELLDANGKFRVIRDIVGRRPSRTGGIRLEAEVLENGRRVIHAYGAGGRGVEMSRGIAEAVLELFKSGGDVQQEKAML</sequence>
<keyword evidence="5" id="KW-0560">Oxidoreductase</keyword>
<dbReference type="OrthoDB" id="2015447at2759"/>
<evidence type="ECO:0000256" key="2">
    <source>
        <dbReference type="ARBA" id="ARBA00006730"/>
    </source>
</evidence>
<keyword evidence="8" id="KW-1185">Reference proteome</keyword>
<dbReference type="PANTHER" id="PTHR11530:SF26">
    <property type="entry name" value="FAD DEPENDENT OXIDOREDUCTASE SUPERFAMILY (AFU_ORTHOLOGUE AFUA_5G13940)"/>
    <property type="match status" value="1"/>
</dbReference>
<dbReference type="EMBL" id="NCSJ02000188">
    <property type="protein sequence ID" value="RFU27830.1"/>
    <property type="molecule type" value="Genomic_DNA"/>
</dbReference>
<dbReference type="InterPro" id="IPR006181">
    <property type="entry name" value="D-amino_acid_oxidase_CS"/>
</dbReference>
<feature type="domain" description="FAD dependent oxidoreductase" evidence="6">
    <location>
        <begin position="6"/>
        <end position="331"/>
    </location>
</feature>
<evidence type="ECO:0000256" key="1">
    <source>
        <dbReference type="ARBA" id="ARBA00001974"/>
    </source>
</evidence>
<dbReference type="PROSITE" id="PS00677">
    <property type="entry name" value="DAO"/>
    <property type="match status" value="1"/>
</dbReference>
<dbReference type="SUPFAM" id="SSF54373">
    <property type="entry name" value="FAD-linked reductases, C-terminal domain"/>
    <property type="match status" value="1"/>
</dbReference>
<name>A0A3E2H374_SCYLI</name>
<protein>
    <recommendedName>
        <fullName evidence="6">FAD dependent oxidoreductase domain-containing protein</fullName>
    </recommendedName>
</protein>
<gene>
    <name evidence="7" type="ORF">B7463_g8524</name>
</gene>
<dbReference type="InterPro" id="IPR023209">
    <property type="entry name" value="DAO"/>
</dbReference>
<dbReference type="Pfam" id="PF01266">
    <property type="entry name" value="DAO"/>
    <property type="match status" value="1"/>
</dbReference>
<evidence type="ECO:0000313" key="8">
    <source>
        <dbReference type="Proteomes" id="UP000258309"/>
    </source>
</evidence>
<keyword evidence="4" id="KW-0274">FAD</keyword>
<dbReference type="GO" id="GO:0005737">
    <property type="term" value="C:cytoplasm"/>
    <property type="evidence" value="ECO:0007669"/>
    <property type="project" value="TreeGrafter"/>
</dbReference>
<feature type="non-terminal residue" evidence="7">
    <location>
        <position position="346"/>
    </location>
</feature>
<dbReference type="PIRSF" id="PIRSF000189">
    <property type="entry name" value="D-aa_oxidase"/>
    <property type="match status" value="1"/>
</dbReference>
<dbReference type="Gene3D" id="3.40.50.720">
    <property type="entry name" value="NAD(P)-binding Rossmann-like Domain"/>
    <property type="match status" value="1"/>
</dbReference>
<dbReference type="AlphaFoldDB" id="A0A3E2H374"/>
<evidence type="ECO:0000256" key="5">
    <source>
        <dbReference type="ARBA" id="ARBA00023002"/>
    </source>
</evidence>
<dbReference type="Proteomes" id="UP000258309">
    <property type="component" value="Unassembled WGS sequence"/>
</dbReference>
<keyword evidence="3" id="KW-0285">Flavoprotein</keyword>
<organism evidence="7 8">
    <name type="scientific">Scytalidium lignicola</name>
    <name type="common">Hyphomycete</name>
    <dbReference type="NCBI Taxonomy" id="5539"/>
    <lineage>
        <taxon>Eukaryota</taxon>
        <taxon>Fungi</taxon>
        <taxon>Dikarya</taxon>
        <taxon>Ascomycota</taxon>
        <taxon>Pezizomycotina</taxon>
        <taxon>Leotiomycetes</taxon>
        <taxon>Leotiomycetes incertae sedis</taxon>
        <taxon>Scytalidium</taxon>
    </lineage>
</organism>
<comment type="similarity">
    <text evidence="2">Belongs to the DAMOX/DASOX family.</text>
</comment>
<dbReference type="GO" id="GO:0071949">
    <property type="term" value="F:FAD binding"/>
    <property type="evidence" value="ECO:0007669"/>
    <property type="project" value="InterPro"/>
</dbReference>
<feature type="non-terminal residue" evidence="7">
    <location>
        <position position="1"/>
    </location>
</feature>
<dbReference type="PANTHER" id="PTHR11530">
    <property type="entry name" value="D-AMINO ACID OXIDASE"/>
    <property type="match status" value="1"/>
</dbReference>
<comment type="caution">
    <text evidence="7">The sequence shown here is derived from an EMBL/GenBank/DDBJ whole genome shotgun (WGS) entry which is preliminary data.</text>
</comment>
<evidence type="ECO:0000256" key="4">
    <source>
        <dbReference type="ARBA" id="ARBA00022827"/>
    </source>
</evidence>
<comment type="cofactor">
    <cofactor evidence="1">
        <name>FAD</name>
        <dbReference type="ChEBI" id="CHEBI:57692"/>
    </cofactor>
</comment>
<dbReference type="GO" id="GO:0019478">
    <property type="term" value="P:D-amino acid catabolic process"/>
    <property type="evidence" value="ECO:0007669"/>
    <property type="project" value="TreeGrafter"/>
</dbReference>
<reference evidence="7 8" key="1">
    <citation type="submission" date="2018-05" db="EMBL/GenBank/DDBJ databases">
        <title>Draft genome sequence of Scytalidium lignicola DSM 105466, a ubiquitous saprotrophic fungus.</title>
        <authorList>
            <person name="Buettner E."/>
            <person name="Gebauer A.M."/>
            <person name="Hofrichter M."/>
            <person name="Liers C."/>
            <person name="Kellner H."/>
        </authorList>
    </citation>
    <scope>NUCLEOTIDE SEQUENCE [LARGE SCALE GENOMIC DNA]</scope>
    <source>
        <strain evidence="7 8">DSM 105466</strain>
    </source>
</reference>
<dbReference type="InterPro" id="IPR006076">
    <property type="entry name" value="FAD-dep_OxRdtase"/>
</dbReference>
<dbReference type="SUPFAM" id="SSF51971">
    <property type="entry name" value="Nucleotide-binding domain"/>
    <property type="match status" value="1"/>
</dbReference>
<dbReference type="OMA" id="LWWPYRI"/>
<evidence type="ECO:0000313" key="7">
    <source>
        <dbReference type="EMBL" id="RFU27830.1"/>
    </source>
</evidence>
<dbReference type="Gene3D" id="3.30.9.10">
    <property type="entry name" value="D-Amino Acid Oxidase, subunit A, domain 2"/>
    <property type="match status" value="1"/>
</dbReference>